<keyword evidence="4" id="KW-0460">Magnesium</keyword>
<comment type="caution">
    <text evidence="8">The sequence shown here is derived from an EMBL/GenBank/DDBJ whole genome shotgun (WGS) entry which is preliminary data.</text>
</comment>
<evidence type="ECO:0000256" key="6">
    <source>
        <dbReference type="SAM" id="Phobius"/>
    </source>
</evidence>
<feature type="region of interest" description="Disordered" evidence="5">
    <location>
        <begin position="65"/>
        <end position="84"/>
    </location>
</feature>
<evidence type="ECO:0000256" key="5">
    <source>
        <dbReference type="SAM" id="MobiDB-lite"/>
    </source>
</evidence>
<keyword evidence="2" id="KW-0813">Transport</keyword>
<keyword evidence="6" id="KW-0812">Transmembrane</keyword>
<dbReference type="Proteomes" id="UP000236370">
    <property type="component" value="Unassembled WGS sequence"/>
</dbReference>
<organism evidence="8 9">
    <name type="scientific">Pan troglodytes</name>
    <name type="common">Chimpanzee</name>
    <dbReference type="NCBI Taxonomy" id="9598"/>
    <lineage>
        <taxon>Eukaryota</taxon>
        <taxon>Metazoa</taxon>
        <taxon>Chordata</taxon>
        <taxon>Craniata</taxon>
        <taxon>Vertebrata</taxon>
        <taxon>Euteleostomi</taxon>
        <taxon>Mammalia</taxon>
        <taxon>Eutheria</taxon>
        <taxon>Euarchontoglires</taxon>
        <taxon>Primates</taxon>
        <taxon>Haplorrhini</taxon>
        <taxon>Catarrhini</taxon>
        <taxon>Hominidae</taxon>
        <taxon>Pan</taxon>
    </lineage>
</organism>
<sequence length="139" mass="15806">IISTMQAVFSSVFYFASVPLYQGFLMVGYATIYTMFPVFSLVLDQDVKPEMAMLYPELYKDLTKSQQDGRSNRRQHERLTSGTSGHVWDPGSFFRIRVSGKGARNAGKILVLQNLPHLGFNQYLPRRHPHVWGPGALRV</sequence>
<feature type="transmembrane region" description="Helical" evidence="6">
    <location>
        <begin position="20"/>
        <end position="43"/>
    </location>
</feature>
<dbReference type="PANTHER" id="PTHR24092:SF50">
    <property type="entry name" value="PHOSPHOLIPID-TRANSPORTING ATPASE IIB-RELATED"/>
    <property type="match status" value="1"/>
</dbReference>
<dbReference type="AlphaFoldDB" id="A0A2J8J911"/>
<protein>
    <submittedName>
        <fullName evidence="8">ATP9B isoform 3</fullName>
    </submittedName>
</protein>
<evidence type="ECO:0000313" key="9">
    <source>
        <dbReference type="Proteomes" id="UP000236370"/>
    </source>
</evidence>
<gene>
    <name evidence="8" type="ORF">CK820_G0049732</name>
</gene>
<dbReference type="Pfam" id="PF16212">
    <property type="entry name" value="PhoLip_ATPase_C"/>
    <property type="match status" value="1"/>
</dbReference>
<accession>A0A2J8J911</accession>
<comment type="subcellular location">
    <subcellularLocation>
        <location evidence="1">Membrane</location>
        <topology evidence="1">Multi-pass membrane protein</topology>
    </subcellularLocation>
</comment>
<feature type="non-terminal residue" evidence="8">
    <location>
        <position position="1"/>
    </location>
</feature>
<feature type="domain" description="P-type ATPase C-terminal" evidence="7">
    <location>
        <begin position="2"/>
        <end position="66"/>
    </location>
</feature>
<dbReference type="GO" id="GO:0046872">
    <property type="term" value="F:metal ion binding"/>
    <property type="evidence" value="ECO:0007669"/>
    <property type="project" value="UniProtKB-KW"/>
</dbReference>
<evidence type="ECO:0000256" key="4">
    <source>
        <dbReference type="ARBA" id="ARBA00022842"/>
    </source>
</evidence>
<reference evidence="8 9" key="1">
    <citation type="submission" date="2017-12" db="EMBL/GenBank/DDBJ databases">
        <title>High-resolution comparative analysis of great ape genomes.</title>
        <authorList>
            <person name="Pollen A."/>
            <person name="Hastie A."/>
            <person name="Hormozdiari F."/>
            <person name="Dougherty M."/>
            <person name="Liu R."/>
            <person name="Chaisson M."/>
            <person name="Hoppe E."/>
            <person name="Hill C."/>
            <person name="Pang A."/>
            <person name="Hillier L."/>
            <person name="Baker C."/>
            <person name="Armstrong J."/>
            <person name="Shendure J."/>
            <person name="Paten B."/>
            <person name="Wilson R."/>
            <person name="Chao H."/>
            <person name="Schneider V."/>
            <person name="Ventura M."/>
            <person name="Kronenberg Z."/>
            <person name="Murali S."/>
            <person name="Gordon D."/>
            <person name="Cantsilieris S."/>
            <person name="Munson K."/>
            <person name="Nelson B."/>
            <person name="Raja A."/>
            <person name="Underwood J."/>
            <person name="Diekhans M."/>
            <person name="Fiddes I."/>
            <person name="Haussler D."/>
            <person name="Eichler E."/>
        </authorList>
    </citation>
    <scope>NUCLEOTIDE SEQUENCE [LARGE SCALE GENOMIC DNA]</scope>
    <source>
        <strain evidence="8">Yerkes chimp pedigree #C0471</strain>
    </source>
</reference>
<proteinExistence type="predicted"/>
<keyword evidence="6" id="KW-1133">Transmembrane helix</keyword>
<keyword evidence="3" id="KW-0479">Metal-binding</keyword>
<keyword evidence="6" id="KW-0472">Membrane</keyword>
<dbReference type="GO" id="GO:0012505">
    <property type="term" value="C:endomembrane system"/>
    <property type="evidence" value="ECO:0007669"/>
    <property type="project" value="UniProtKB-SubCell"/>
</dbReference>
<dbReference type="PANTHER" id="PTHR24092">
    <property type="entry name" value="PROBABLE PHOSPHOLIPID-TRANSPORTING ATPASE"/>
    <property type="match status" value="1"/>
</dbReference>
<dbReference type="InterPro" id="IPR032630">
    <property type="entry name" value="P_typ_ATPase_c"/>
</dbReference>
<dbReference type="GO" id="GO:0016020">
    <property type="term" value="C:membrane"/>
    <property type="evidence" value="ECO:0007669"/>
    <property type="project" value="UniProtKB-SubCell"/>
</dbReference>
<evidence type="ECO:0000313" key="8">
    <source>
        <dbReference type="EMBL" id="PNI19268.1"/>
    </source>
</evidence>
<evidence type="ECO:0000256" key="1">
    <source>
        <dbReference type="ARBA" id="ARBA00004141"/>
    </source>
</evidence>
<evidence type="ECO:0000259" key="7">
    <source>
        <dbReference type="Pfam" id="PF16212"/>
    </source>
</evidence>
<dbReference type="EMBL" id="NBAG03000499">
    <property type="protein sequence ID" value="PNI19268.1"/>
    <property type="molecule type" value="Genomic_DNA"/>
</dbReference>
<name>A0A2J8J911_PANTR</name>
<evidence type="ECO:0000256" key="3">
    <source>
        <dbReference type="ARBA" id="ARBA00022723"/>
    </source>
</evidence>
<evidence type="ECO:0000256" key="2">
    <source>
        <dbReference type="ARBA" id="ARBA00022448"/>
    </source>
</evidence>